<keyword evidence="2" id="KW-1185">Reference proteome</keyword>
<accession>A0ABY8HS75</accession>
<organism evidence="1 2">
    <name type="scientific">Ensifer adhaerens</name>
    <name type="common">Sinorhizobium morelense</name>
    <dbReference type="NCBI Taxonomy" id="106592"/>
    <lineage>
        <taxon>Bacteria</taxon>
        <taxon>Pseudomonadati</taxon>
        <taxon>Pseudomonadota</taxon>
        <taxon>Alphaproteobacteria</taxon>
        <taxon>Hyphomicrobiales</taxon>
        <taxon>Rhizobiaceae</taxon>
        <taxon>Sinorhizobium/Ensifer group</taxon>
        <taxon>Ensifer</taxon>
    </lineage>
</organism>
<evidence type="ECO:0000313" key="1">
    <source>
        <dbReference type="EMBL" id="WFP94239.1"/>
    </source>
</evidence>
<reference evidence="1 2" key="1">
    <citation type="submission" date="2023-03" db="EMBL/GenBank/DDBJ databases">
        <title>Comparative genome and transcriptome analysis combination mining strategies for increasing vitamin B12 production of Ensifer adhaerens strain.</title>
        <authorList>
            <person name="Yongheng L."/>
        </authorList>
    </citation>
    <scope>NUCLEOTIDE SEQUENCE [LARGE SCALE GENOMIC DNA]</scope>
    <source>
        <strain evidence="1 2">Casida A-T305</strain>
        <plasmid evidence="1 2">unnamedA</plasmid>
    </source>
</reference>
<keyword evidence="1" id="KW-0614">Plasmid</keyword>
<sequence length="105" mass="12264">MPDLFCRQRGIIMIGKSMPAYVIDLAFVERMLEMAERRIAEPTSSEALYREIADELERTEGDPKMARILLVTFTNSYAAHVTSGDRLRKLRIEAEWGSFLRRRWL</sequence>
<gene>
    <name evidence="1" type="ORF">P4B07_23815</name>
</gene>
<dbReference type="EMBL" id="CP121309">
    <property type="protein sequence ID" value="WFP94239.1"/>
    <property type="molecule type" value="Genomic_DNA"/>
</dbReference>
<evidence type="ECO:0000313" key="2">
    <source>
        <dbReference type="Proteomes" id="UP001214094"/>
    </source>
</evidence>
<dbReference type="RefSeq" id="WP_034790534.1">
    <property type="nucleotide sequence ID" value="NZ_CP015881.1"/>
</dbReference>
<dbReference type="Proteomes" id="UP001214094">
    <property type="component" value="Plasmid unnamedA"/>
</dbReference>
<dbReference type="GeneID" id="29520899"/>
<proteinExistence type="predicted"/>
<geneLocation type="plasmid" evidence="1 2">
    <name>unnamedA</name>
</geneLocation>
<protein>
    <submittedName>
        <fullName evidence="1">Uncharacterized protein</fullName>
    </submittedName>
</protein>
<name>A0ABY8HS75_ENSAD</name>